<dbReference type="GO" id="GO:0030955">
    <property type="term" value="F:potassium ion binding"/>
    <property type="evidence" value="ECO:0007669"/>
    <property type="project" value="InterPro"/>
</dbReference>
<keyword evidence="6" id="KW-0479">Metal-binding</keyword>
<evidence type="ECO:0000256" key="9">
    <source>
        <dbReference type="ARBA" id="ARBA00022840"/>
    </source>
</evidence>
<organism evidence="15 16">
    <name type="scientific">Acorus calamus</name>
    <name type="common">Sweet flag</name>
    <dbReference type="NCBI Taxonomy" id="4465"/>
    <lineage>
        <taxon>Eukaryota</taxon>
        <taxon>Viridiplantae</taxon>
        <taxon>Streptophyta</taxon>
        <taxon>Embryophyta</taxon>
        <taxon>Tracheophyta</taxon>
        <taxon>Spermatophyta</taxon>
        <taxon>Magnoliopsida</taxon>
        <taxon>Liliopsida</taxon>
        <taxon>Acoraceae</taxon>
        <taxon>Acorus</taxon>
    </lineage>
</organism>
<evidence type="ECO:0000256" key="12">
    <source>
        <dbReference type="ARBA" id="ARBA00023317"/>
    </source>
</evidence>
<dbReference type="Proteomes" id="UP001180020">
    <property type="component" value="Unassembled WGS sequence"/>
</dbReference>
<dbReference type="AlphaFoldDB" id="A0AAV9CZL2"/>
<sequence>MIAWSFIRKGSEHVEVRNLLGDHVKSILLISKVENQEGVMNFNDILANSNAFMVARGDLGMEIPIEKIFLAQKVMICKCSMQGKPVVTATQMLESMIKSPRPTHAEATDVANAVLDGTDCVMLSGETAAGDYPELNCPDNGEDML</sequence>
<keyword evidence="12" id="KW-0670">Pyruvate</keyword>
<evidence type="ECO:0000256" key="4">
    <source>
        <dbReference type="ARBA" id="ARBA00012142"/>
    </source>
</evidence>
<reference evidence="15" key="1">
    <citation type="journal article" date="2023" name="Nat. Commun.">
        <title>Diploid and tetraploid genomes of Acorus and the evolution of monocots.</title>
        <authorList>
            <person name="Ma L."/>
            <person name="Liu K.W."/>
            <person name="Li Z."/>
            <person name="Hsiao Y.Y."/>
            <person name="Qi Y."/>
            <person name="Fu T."/>
            <person name="Tang G.D."/>
            <person name="Zhang D."/>
            <person name="Sun W.H."/>
            <person name="Liu D.K."/>
            <person name="Li Y."/>
            <person name="Chen G.Z."/>
            <person name="Liu X.D."/>
            <person name="Liao X.Y."/>
            <person name="Jiang Y.T."/>
            <person name="Yu X."/>
            <person name="Hao Y."/>
            <person name="Huang J."/>
            <person name="Zhao X.W."/>
            <person name="Ke S."/>
            <person name="Chen Y.Y."/>
            <person name="Wu W.L."/>
            <person name="Hsu J.L."/>
            <person name="Lin Y.F."/>
            <person name="Huang M.D."/>
            <person name="Li C.Y."/>
            <person name="Huang L."/>
            <person name="Wang Z.W."/>
            <person name="Zhao X."/>
            <person name="Zhong W.Y."/>
            <person name="Peng D.H."/>
            <person name="Ahmad S."/>
            <person name="Lan S."/>
            <person name="Zhang J.S."/>
            <person name="Tsai W.C."/>
            <person name="Van de Peer Y."/>
            <person name="Liu Z.J."/>
        </authorList>
    </citation>
    <scope>NUCLEOTIDE SEQUENCE</scope>
    <source>
        <strain evidence="15">CP</strain>
    </source>
</reference>
<evidence type="ECO:0000256" key="11">
    <source>
        <dbReference type="ARBA" id="ARBA00023152"/>
    </source>
</evidence>
<dbReference type="InterPro" id="IPR018209">
    <property type="entry name" value="Pyrv_Knase_AS"/>
</dbReference>
<dbReference type="Gene3D" id="3.20.20.60">
    <property type="entry name" value="Phosphoenolpyruvate-binding domains"/>
    <property type="match status" value="1"/>
</dbReference>
<protein>
    <recommendedName>
        <fullName evidence="4 13">Pyruvate kinase</fullName>
        <ecNumber evidence="4 13">2.7.1.40</ecNumber>
    </recommendedName>
</protein>
<dbReference type="InterPro" id="IPR015813">
    <property type="entry name" value="Pyrv/PenolPyrv_kinase-like_dom"/>
</dbReference>
<name>A0AAV9CZL2_ACOCL</name>
<accession>A0AAV9CZL2</accession>
<evidence type="ECO:0000256" key="1">
    <source>
        <dbReference type="ARBA" id="ARBA00001958"/>
    </source>
</evidence>
<dbReference type="GO" id="GO:0016301">
    <property type="term" value="F:kinase activity"/>
    <property type="evidence" value="ECO:0007669"/>
    <property type="project" value="UniProtKB-KW"/>
</dbReference>
<dbReference type="InterPro" id="IPR001697">
    <property type="entry name" value="Pyr_Knase"/>
</dbReference>
<dbReference type="PRINTS" id="PR01050">
    <property type="entry name" value="PYRUVTKNASE"/>
</dbReference>
<dbReference type="EMBL" id="JAUJYO010000016">
    <property type="protein sequence ID" value="KAK1294191.1"/>
    <property type="molecule type" value="Genomic_DNA"/>
</dbReference>
<dbReference type="Pfam" id="PF00224">
    <property type="entry name" value="PK"/>
    <property type="match status" value="1"/>
</dbReference>
<dbReference type="GO" id="GO:0005524">
    <property type="term" value="F:ATP binding"/>
    <property type="evidence" value="ECO:0007669"/>
    <property type="project" value="UniProtKB-KW"/>
</dbReference>
<evidence type="ECO:0000313" key="16">
    <source>
        <dbReference type="Proteomes" id="UP001180020"/>
    </source>
</evidence>
<dbReference type="PANTHER" id="PTHR11817">
    <property type="entry name" value="PYRUVATE KINASE"/>
    <property type="match status" value="1"/>
</dbReference>
<dbReference type="SUPFAM" id="SSF51621">
    <property type="entry name" value="Phosphoenolpyruvate/pyruvate domain"/>
    <property type="match status" value="1"/>
</dbReference>
<evidence type="ECO:0000259" key="14">
    <source>
        <dbReference type="Pfam" id="PF00224"/>
    </source>
</evidence>
<evidence type="ECO:0000313" key="15">
    <source>
        <dbReference type="EMBL" id="KAK1294191.1"/>
    </source>
</evidence>
<keyword evidence="8 13" id="KW-0418">Kinase</keyword>
<gene>
    <name evidence="15" type="ORF">QJS10_CPA16g01319</name>
</gene>
<dbReference type="GO" id="GO:0004743">
    <property type="term" value="F:pyruvate kinase activity"/>
    <property type="evidence" value="ECO:0007669"/>
    <property type="project" value="UniProtKB-EC"/>
</dbReference>
<evidence type="ECO:0000256" key="13">
    <source>
        <dbReference type="RuleBase" id="RU000504"/>
    </source>
</evidence>
<feature type="domain" description="Pyruvate kinase barrel" evidence="14">
    <location>
        <begin position="1"/>
        <end position="134"/>
    </location>
</feature>
<keyword evidence="11 13" id="KW-0324">Glycolysis</keyword>
<evidence type="ECO:0000256" key="2">
    <source>
        <dbReference type="ARBA" id="ARBA00004997"/>
    </source>
</evidence>
<evidence type="ECO:0000256" key="5">
    <source>
        <dbReference type="ARBA" id="ARBA00022679"/>
    </source>
</evidence>
<comment type="cofactor">
    <cofactor evidence="1">
        <name>K(+)</name>
        <dbReference type="ChEBI" id="CHEBI:29103"/>
    </cofactor>
</comment>
<dbReference type="EC" id="2.7.1.40" evidence="4 13"/>
<reference evidence="15" key="2">
    <citation type="submission" date="2023-06" db="EMBL/GenBank/DDBJ databases">
        <authorList>
            <person name="Ma L."/>
            <person name="Liu K.-W."/>
            <person name="Li Z."/>
            <person name="Hsiao Y.-Y."/>
            <person name="Qi Y."/>
            <person name="Fu T."/>
            <person name="Tang G."/>
            <person name="Zhang D."/>
            <person name="Sun W.-H."/>
            <person name="Liu D.-K."/>
            <person name="Li Y."/>
            <person name="Chen G.-Z."/>
            <person name="Liu X.-D."/>
            <person name="Liao X.-Y."/>
            <person name="Jiang Y.-T."/>
            <person name="Yu X."/>
            <person name="Hao Y."/>
            <person name="Huang J."/>
            <person name="Zhao X.-W."/>
            <person name="Ke S."/>
            <person name="Chen Y.-Y."/>
            <person name="Wu W.-L."/>
            <person name="Hsu J.-L."/>
            <person name="Lin Y.-F."/>
            <person name="Huang M.-D."/>
            <person name="Li C.-Y."/>
            <person name="Huang L."/>
            <person name="Wang Z.-W."/>
            <person name="Zhao X."/>
            <person name="Zhong W.-Y."/>
            <person name="Peng D.-H."/>
            <person name="Ahmad S."/>
            <person name="Lan S."/>
            <person name="Zhang J.-S."/>
            <person name="Tsai W.-C."/>
            <person name="Van De Peer Y."/>
            <person name="Liu Z.-J."/>
        </authorList>
    </citation>
    <scope>NUCLEOTIDE SEQUENCE</scope>
    <source>
        <strain evidence="15">CP</strain>
        <tissue evidence="15">Leaves</tissue>
    </source>
</reference>
<evidence type="ECO:0000256" key="3">
    <source>
        <dbReference type="ARBA" id="ARBA00008663"/>
    </source>
</evidence>
<dbReference type="GO" id="GO:0000287">
    <property type="term" value="F:magnesium ion binding"/>
    <property type="evidence" value="ECO:0007669"/>
    <property type="project" value="InterPro"/>
</dbReference>
<comment type="caution">
    <text evidence="15">The sequence shown here is derived from an EMBL/GenBank/DDBJ whole genome shotgun (WGS) entry which is preliminary data.</text>
</comment>
<keyword evidence="10 13" id="KW-0460">Magnesium</keyword>
<keyword evidence="7" id="KW-0547">Nucleotide-binding</keyword>
<evidence type="ECO:0000256" key="8">
    <source>
        <dbReference type="ARBA" id="ARBA00022777"/>
    </source>
</evidence>
<comment type="similarity">
    <text evidence="3 13">Belongs to the pyruvate kinase family.</text>
</comment>
<keyword evidence="5 13" id="KW-0808">Transferase</keyword>
<dbReference type="InterPro" id="IPR040442">
    <property type="entry name" value="Pyrv_kinase-like_dom_sf"/>
</dbReference>
<keyword evidence="16" id="KW-1185">Reference proteome</keyword>
<keyword evidence="9" id="KW-0067">ATP-binding</keyword>
<proteinExistence type="inferred from homology"/>
<dbReference type="InterPro" id="IPR015793">
    <property type="entry name" value="Pyrv_Knase_brl"/>
</dbReference>
<dbReference type="PROSITE" id="PS00110">
    <property type="entry name" value="PYRUVATE_KINASE"/>
    <property type="match status" value="1"/>
</dbReference>
<evidence type="ECO:0000256" key="10">
    <source>
        <dbReference type="ARBA" id="ARBA00022842"/>
    </source>
</evidence>
<evidence type="ECO:0000256" key="7">
    <source>
        <dbReference type="ARBA" id="ARBA00022741"/>
    </source>
</evidence>
<evidence type="ECO:0000256" key="6">
    <source>
        <dbReference type="ARBA" id="ARBA00022723"/>
    </source>
</evidence>
<comment type="catalytic activity">
    <reaction evidence="13">
        <text>pyruvate + ATP = phosphoenolpyruvate + ADP + H(+)</text>
        <dbReference type="Rhea" id="RHEA:18157"/>
        <dbReference type="ChEBI" id="CHEBI:15361"/>
        <dbReference type="ChEBI" id="CHEBI:15378"/>
        <dbReference type="ChEBI" id="CHEBI:30616"/>
        <dbReference type="ChEBI" id="CHEBI:58702"/>
        <dbReference type="ChEBI" id="CHEBI:456216"/>
        <dbReference type="EC" id="2.7.1.40"/>
    </reaction>
</comment>
<comment type="pathway">
    <text evidence="2 13">Carbohydrate degradation; glycolysis; pyruvate from D-glyceraldehyde 3-phosphate: step 5/5.</text>
</comment>